<proteinExistence type="predicted"/>
<dbReference type="Proteomes" id="UP001057580">
    <property type="component" value="Chromosome"/>
</dbReference>
<keyword evidence="2" id="KW-0808">Transferase</keyword>
<dbReference type="EC" id="2.3.1.-" evidence="2"/>
<keyword evidence="2" id="KW-0012">Acyltransferase</keyword>
<dbReference type="Pfam" id="PF13527">
    <property type="entry name" value="Acetyltransf_9"/>
    <property type="match status" value="1"/>
</dbReference>
<protein>
    <submittedName>
        <fullName evidence="2">GNAT family N-acetyltransferase</fullName>
        <ecNumber evidence="2">2.3.1.-</ecNumber>
    </submittedName>
</protein>
<dbReference type="Pfam" id="PF17668">
    <property type="entry name" value="Acetyltransf_17"/>
    <property type="match status" value="1"/>
</dbReference>
<dbReference type="EMBL" id="CP104003">
    <property type="protein sequence ID" value="UWM54847.1"/>
    <property type="molecule type" value="Genomic_DNA"/>
</dbReference>
<dbReference type="InterPro" id="IPR000182">
    <property type="entry name" value="GNAT_dom"/>
</dbReference>
<feature type="domain" description="N-acetyltransferase" evidence="1">
    <location>
        <begin position="6"/>
        <end position="158"/>
    </location>
</feature>
<evidence type="ECO:0000313" key="3">
    <source>
        <dbReference type="Proteomes" id="UP001057580"/>
    </source>
</evidence>
<dbReference type="InterPro" id="IPR036527">
    <property type="entry name" value="SCP2_sterol-bd_dom_sf"/>
</dbReference>
<dbReference type="GO" id="GO:0034069">
    <property type="term" value="F:aminoglycoside N-acetyltransferase activity"/>
    <property type="evidence" value="ECO:0007669"/>
    <property type="project" value="TreeGrafter"/>
</dbReference>
<name>A0A9E7R3F3_9EURY</name>
<gene>
    <name evidence="2" type="ORF">N0B31_00880</name>
</gene>
<accession>A0A9E7R3F3</accession>
<dbReference type="InterPro" id="IPR025559">
    <property type="entry name" value="Eis_dom"/>
</dbReference>
<evidence type="ECO:0000313" key="2">
    <source>
        <dbReference type="EMBL" id="UWM54847.1"/>
    </source>
</evidence>
<dbReference type="InterPro" id="IPR041380">
    <property type="entry name" value="Acetyltransf_17"/>
</dbReference>
<dbReference type="Gene3D" id="3.30.1050.10">
    <property type="entry name" value="SCP2 sterol-binding domain"/>
    <property type="match status" value="1"/>
</dbReference>
<dbReference type="KEGG" id="ssai:N0B31_00880"/>
<dbReference type="SUPFAM" id="SSF55729">
    <property type="entry name" value="Acyl-CoA N-acyltransferases (Nat)"/>
    <property type="match status" value="1"/>
</dbReference>
<dbReference type="RefSeq" id="WP_260593843.1">
    <property type="nucleotide sequence ID" value="NZ_CP104003.1"/>
</dbReference>
<dbReference type="SUPFAM" id="SSF55718">
    <property type="entry name" value="SCP-like"/>
    <property type="match status" value="1"/>
</dbReference>
<dbReference type="AlphaFoldDB" id="A0A9E7R3F3"/>
<dbReference type="InterPro" id="IPR051554">
    <property type="entry name" value="Acetyltransferase_Eis"/>
</dbReference>
<dbReference type="Pfam" id="PF13530">
    <property type="entry name" value="SCP2_2"/>
    <property type="match status" value="1"/>
</dbReference>
<organism evidence="2 3">
    <name type="scientific">Salinirubellus salinus</name>
    <dbReference type="NCBI Taxonomy" id="1364945"/>
    <lineage>
        <taxon>Archaea</taxon>
        <taxon>Methanobacteriati</taxon>
        <taxon>Methanobacteriota</taxon>
        <taxon>Stenosarchaea group</taxon>
        <taxon>Halobacteria</taxon>
        <taxon>Halobacteriales</taxon>
        <taxon>Natronomonadaceae</taxon>
        <taxon>Salinirubellus</taxon>
    </lineage>
</organism>
<dbReference type="GO" id="GO:0030649">
    <property type="term" value="P:aminoglycoside antibiotic catabolic process"/>
    <property type="evidence" value="ECO:0007669"/>
    <property type="project" value="TreeGrafter"/>
</dbReference>
<dbReference type="PROSITE" id="PS51186">
    <property type="entry name" value="GNAT"/>
    <property type="match status" value="1"/>
</dbReference>
<dbReference type="PANTHER" id="PTHR37817:SF1">
    <property type="entry name" value="N-ACETYLTRANSFERASE EIS"/>
    <property type="match status" value="1"/>
</dbReference>
<dbReference type="PANTHER" id="PTHR37817">
    <property type="entry name" value="N-ACETYLTRANSFERASE EIS"/>
    <property type="match status" value="1"/>
</dbReference>
<evidence type="ECO:0000259" key="1">
    <source>
        <dbReference type="PROSITE" id="PS51186"/>
    </source>
</evidence>
<reference evidence="2" key="1">
    <citation type="submission" date="2022-09" db="EMBL/GenBank/DDBJ databases">
        <title>Diverse halophilic archaea isolated from saline environments.</title>
        <authorList>
            <person name="Cui H.-L."/>
        </authorList>
    </citation>
    <scope>NUCLEOTIDE SEQUENCE</scope>
    <source>
        <strain evidence="2">ZS-35-S2</strain>
    </source>
</reference>
<sequence>MDTPRTEYRHLPADDERFHQYVRYAFRPTAGPWDEDAREDLRERVEDDELVARENRGLFPAGEADADPVAVAGWHEFETRVRGAFHPLGAVTAAATPPEHRRRGHVRDLLTEMLVEFREADLPLSVLWPFKRSFYRALGWETCSLYDEVETPPEQLRGAGAAPAGEFVPSGPDDWETLAPVLAAHEADRALHVDRTAEWWEKRVFQWWGGEDSFGYRWDDDGGEARAYLVYRFADGDGDDGRTLRVLESAWTDHEAYRHLLRFLGDHDSQVETVEWYCPPDPDARLLDLVEDPSAVTVRTKAGPMVRVVDVVDALSTLDYPTDGTVTVGVTDPVLPANDGTFRLTVEGGEPRCEPTEADPVVTLPMRALSQLVVGFRDATFLAETGAIAAAPTDPAVASLDALFPAEPTLLREGF</sequence>
<dbReference type="InterPro" id="IPR016181">
    <property type="entry name" value="Acyl_CoA_acyltransferase"/>
</dbReference>
<keyword evidence="3" id="KW-1185">Reference proteome</keyword>
<dbReference type="GeneID" id="74940932"/>
<dbReference type="Gene3D" id="3.40.630.30">
    <property type="match status" value="2"/>
</dbReference>